<keyword evidence="4 5" id="KW-0436">Ligase</keyword>
<feature type="binding site" evidence="4">
    <location>
        <position position="149"/>
    </location>
    <ligand>
        <name>ATP</name>
        <dbReference type="ChEBI" id="CHEBI:30616"/>
    </ligand>
</feature>
<dbReference type="GO" id="GO:0034028">
    <property type="term" value="F:5-(carboxyamino)imidazole ribonucleotide synthase activity"/>
    <property type="evidence" value="ECO:0007669"/>
    <property type="project" value="UniProtKB-UniRule"/>
</dbReference>
<dbReference type="Gene3D" id="3.30.470.20">
    <property type="entry name" value="ATP-grasp fold, B domain"/>
    <property type="match status" value="1"/>
</dbReference>
<evidence type="ECO:0000259" key="6">
    <source>
        <dbReference type="PROSITE" id="PS50975"/>
    </source>
</evidence>
<dbReference type="Pfam" id="PF02222">
    <property type="entry name" value="ATP-grasp"/>
    <property type="match status" value="1"/>
</dbReference>
<feature type="binding site" evidence="4">
    <location>
        <position position="188"/>
    </location>
    <ligand>
        <name>ATP</name>
        <dbReference type="ChEBI" id="CHEBI:30616"/>
    </ligand>
</feature>
<dbReference type="NCBIfam" id="NF004679">
    <property type="entry name" value="PRK06019.1-5"/>
    <property type="match status" value="1"/>
</dbReference>
<evidence type="ECO:0000313" key="8">
    <source>
        <dbReference type="Proteomes" id="UP000808349"/>
    </source>
</evidence>
<comment type="function">
    <text evidence="4">Catalyzes the ATP-dependent conversion of 5-aminoimidazole ribonucleotide (AIR) and HCO(3)(-) to N5-carboxyaminoimidazole ribonucleotide (N5-CAIR).</text>
</comment>
<dbReference type="InterPro" id="IPR011761">
    <property type="entry name" value="ATP-grasp"/>
</dbReference>
<comment type="catalytic activity">
    <reaction evidence="4 5">
        <text>5-amino-1-(5-phospho-beta-D-ribosyl)imidazole + hydrogencarbonate + ATP = 5-carboxyamino-1-(5-phospho-D-ribosyl)imidazole + ADP + phosphate + 2 H(+)</text>
        <dbReference type="Rhea" id="RHEA:19317"/>
        <dbReference type="ChEBI" id="CHEBI:15378"/>
        <dbReference type="ChEBI" id="CHEBI:17544"/>
        <dbReference type="ChEBI" id="CHEBI:30616"/>
        <dbReference type="ChEBI" id="CHEBI:43474"/>
        <dbReference type="ChEBI" id="CHEBI:58730"/>
        <dbReference type="ChEBI" id="CHEBI:137981"/>
        <dbReference type="ChEBI" id="CHEBI:456216"/>
        <dbReference type="EC" id="6.3.4.18"/>
    </reaction>
</comment>
<proteinExistence type="inferred from homology"/>
<accession>A0A9D7XGL0</accession>
<dbReference type="InterPro" id="IPR013815">
    <property type="entry name" value="ATP_grasp_subdomain_1"/>
</dbReference>
<evidence type="ECO:0000256" key="2">
    <source>
        <dbReference type="ARBA" id="ARBA00022755"/>
    </source>
</evidence>
<protein>
    <recommendedName>
        <fullName evidence="4 5">N5-carboxyaminoimidazole ribonucleotide synthase</fullName>
        <shortName evidence="4 5">N5-CAIR synthase</shortName>
        <ecNumber evidence="4 5">6.3.4.18</ecNumber>
    </recommendedName>
    <alternativeName>
        <fullName evidence="4 5">5-(carboxyamino)imidazole ribonucleotide synthetase</fullName>
    </alternativeName>
</protein>
<dbReference type="InterPro" id="IPR040686">
    <property type="entry name" value="PurK_C"/>
</dbReference>
<dbReference type="Gene3D" id="3.30.1490.20">
    <property type="entry name" value="ATP-grasp fold, A domain"/>
    <property type="match status" value="1"/>
</dbReference>
<keyword evidence="1 4" id="KW-0547">Nucleotide-binding</keyword>
<dbReference type="InterPro" id="IPR005875">
    <property type="entry name" value="PurK"/>
</dbReference>
<feature type="binding site" evidence="4">
    <location>
        <begin position="267"/>
        <end position="268"/>
    </location>
    <ligand>
        <name>ATP</name>
        <dbReference type="ChEBI" id="CHEBI:30616"/>
    </ligand>
</feature>
<dbReference type="GO" id="GO:0006189">
    <property type="term" value="P:'de novo' IMP biosynthetic process"/>
    <property type="evidence" value="ECO:0007669"/>
    <property type="project" value="UniProtKB-UniRule"/>
</dbReference>
<dbReference type="InterPro" id="IPR016185">
    <property type="entry name" value="PreATP-grasp_dom_sf"/>
</dbReference>
<comment type="caution">
    <text evidence="4">Lacks conserved residue(s) required for the propagation of feature annotation.</text>
</comment>
<gene>
    <name evidence="4 5" type="primary">purK</name>
    <name evidence="7" type="ORF">IPO85_20405</name>
</gene>
<dbReference type="SUPFAM" id="SSF56059">
    <property type="entry name" value="Glutathione synthetase ATP-binding domain-like"/>
    <property type="match status" value="1"/>
</dbReference>
<dbReference type="PROSITE" id="PS50975">
    <property type="entry name" value="ATP_GRASP"/>
    <property type="match status" value="1"/>
</dbReference>
<dbReference type="InterPro" id="IPR003135">
    <property type="entry name" value="ATP-grasp_carboxylate-amine"/>
</dbReference>
<reference evidence="7 8" key="1">
    <citation type="submission" date="2020-10" db="EMBL/GenBank/DDBJ databases">
        <title>Connecting structure to function with the recovery of over 1000 high-quality activated sludge metagenome-assembled genomes encoding full-length rRNA genes using long-read sequencing.</title>
        <authorList>
            <person name="Singleton C.M."/>
            <person name="Petriglieri F."/>
            <person name="Kristensen J.M."/>
            <person name="Kirkegaard R.H."/>
            <person name="Michaelsen T.Y."/>
            <person name="Andersen M.H."/>
            <person name="Karst S.M."/>
            <person name="Dueholm M.S."/>
            <person name="Nielsen P.H."/>
            <person name="Albertsen M."/>
        </authorList>
    </citation>
    <scope>NUCLEOTIDE SEQUENCE [LARGE SCALE GENOMIC DNA]</scope>
    <source>
        <strain evidence="7">Ribe_18-Q3-R11-54_BAT3C.373</strain>
    </source>
</reference>
<dbReference type="InterPro" id="IPR054350">
    <property type="entry name" value="PurT/PurK_preATP-grasp"/>
</dbReference>
<comment type="subunit">
    <text evidence="4 5">Homodimer.</text>
</comment>
<feature type="binding site" evidence="4">
    <location>
        <position position="107"/>
    </location>
    <ligand>
        <name>ATP</name>
        <dbReference type="ChEBI" id="CHEBI:30616"/>
    </ligand>
</feature>
<comment type="function">
    <text evidence="5">Catalyzes the ATP-dependent conversion of 5-aminoimidazole ribonucleotide (AIR) and HCO(3)- to N5-carboxyaminoimidazole ribonucleotide (N5-CAIR).</text>
</comment>
<comment type="pathway">
    <text evidence="4 5">Purine metabolism; IMP biosynthesis via de novo pathway; 5-amino-1-(5-phospho-D-ribosyl)imidazole-4-carboxylate from 5-amino-1-(5-phospho-D-ribosyl)imidazole (N5-CAIR route): step 1/2.</text>
</comment>
<organism evidence="7 8">
    <name type="scientific">Candidatus Defluviibacterium haderslevense</name>
    <dbReference type="NCBI Taxonomy" id="2981993"/>
    <lineage>
        <taxon>Bacteria</taxon>
        <taxon>Pseudomonadati</taxon>
        <taxon>Bacteroidota</taxon>
        <taxon>Saprospiria</taxon>
        <taxon>Saprospirales</taxon>
        <taxon>Saprospiraceae</taxon>
        <taxon>Candidatus Defluviibacterium</taxon>
    </lineage>
</organism>
<evidence type="ECO:0000256" key="3">
    <source>
        <dbReference type="ARBA" id="ARBA00022840"/>
    </source>
</evidence>
<name>A0A9D7XGL0_9BACT</name>
<dbReference type="EC" id="6.3.4.18" evidence="4 5"/>
<evidence type="ECO:0000256" key="5">
    <source>
        <dbReference type="RuleBase" id="RU361200"/>
    </source>
</evidence>
<dbReference type="GO" id="GO:0004638">
    <property type="term" value="F:phosphoribosylaminoimidazole carboxylase activity"/>
    <property type="evidence" value="ECO:0007669"/>
    <property type="project" value="InterPro"/>
</dbReference>
<dbReference type="Gene3D" id="3.40.50.20">
    <property type="match status" value="1"/>
</dbReference>
<dbReference type="Pfam" id="PF22660">
    <property type="entry name" value="RS_preATP-grasp-like"/>
    <property type="match status" value="1"/>
</dbReference>
<dbReference type="PANTHER" id="PTHR11609:SF5">
    <property type="entry name" value="PHOSPHORIBOSYLAMINOIMIDAZOLE CARBOXYLASE"/>
    <property type="match status" value="1"/>
</dbReference>
<dbReference type="HAMAP" id="MF_01928">
    <property type="entry name" value="PurK"/>
    <property type="match status" value="1"/>
</dbReference>
<evidence type="ECO:0000256" key="1">
    <source>
        <dbReference type="ARBA" id="ARBA00022741"/>
    </source>
</evidence>
<dbReference type="EMBL" id="JADKFW010000021">
    <property type="protein sequence ID" value="MBK9719831.1"/>
    <property type="molecule type" value="Genomic_DNA"/>
</dbReference>
<dbReference type="GO" id="GO:0046872">
    <property type="term" value="F:metal ion binding"/>
    <property type="evidence" value="ECO:0007669"/>
    <property type="project" value="InterPro"/>
</dbReference>
<dbReference type="GO" id="GO:0005524">
    <property type="term" value="F:ATP binding"/>
    <property type="evidence" value="ECO:0007669"/>
    <property type="project" value="UniProtKB-UniRule"/>
</dbReference>
<dbReference type="AlphaFoldDB" id="A0A9D7XGL0"/>
<dbReference type="SUPFAM" id="SSF51246">
    <property type="entry name" value="Rudiment single hybrid motif"/>
    <property type="match status" value="1"/>
</dbReference>
<dbReference type="GO" id="GO:0005829">
    <property type="term" value="C:cytosol"/>
    <property type="evidence" value="ECO:0007669"/>
    <property type="project" value="TreeGrafter"/>
</dbReference>
<comment type="similarity">
    <text evidence="4 5">Belongs to the PurK/PurT family.</text>
</comment>
<comment type="caution">
    <text evidence="7">The sequence shown here is derived from an EMBL/GenBank/DDBJ whole genome shotgun (WGS) entry which is preliminary data.</text>
</comment>
<dbReference type="Proteomes" id="UP000808349">
    <property type="component" value="Unassembled WGS sequence"/>
</dbReference>
<dbReference type="PANTHER" id="PTHR11609">
    <property type="entry name" value="PURINE BIOSYNTHESIS PROTEIN 6/7, PUR6/7"/>
    <property type="match status" value="1"/>
</dbReference>
<dbReference type="Pfam" id="PF17769">
    <property type="entry name" value="PurK_C"/>
    <property type="match status" value="1"/>
</dbReference>
<dbReference type="NCBIfam" id="TIGR01161">
    <property type="entry name" value="purK"/>
    <property type="match status" value="1"/>
</dbReference>
<dbReference type="InterPro" id="IPR011054">
    <property type="entry name" value="Rudment_hybrid_motif"/>
</dbReference>
<feature type="domain" description="ATP-grasp" evidence="6">
    <location>
        <begin position="111"/>
        <end position="297"/>
    </location>
</feature>
<keyword evidence="3 4" id="KW-0067">ATP-binding</keyword>
<dbReference type="SUPFAM" id="SSF52440">
    <property type="entry name" value="PreATP-grasp domain"/>
    <property type="match status" value="1"/>
</dbReference>
<evidence type="ECO:0000256" key="4">
    <source>
        <dbReference type="HAMAP-Rule" id="MF_01928"/>
    </source>
</evidence>
<keyword evidence="2 4" id="KW-0658">Purine biosynthesis</keyword>
<evidence type="ECO:0000313" key="7">
    <source>
        <dbReference type="EMBL" id="MBK9719831.1"/>
    </source>
</evidence>
<sequence>MSFKPSDLRIGVLGGGQLGKMLAQEASKLDIELTFLDKSKDFPAGKVSPLFVEGDFNDYDTVMRFGKNYDIITIEIEHVNLQALFDLERSGKKVFPQPHILQMIQDKGLQKQYFLEHGYPTAPFLLIHDAQEIQLKMDEGSINYPFVQKTRTGGYDGKGVSIIKNKSNLDLLLPGPSVIEQLADIQTEISIIAVRNSQGECKTYPGVSMDFHPTANLVEFLNCPAGLSAELESQAESLAFRLANELGIVGLLAVEMFVNKDGTIWINEMAPRPHNSGHHTLDNGATSQFANHIRAISGLPLGDTHGDRAAIMINLIGEKDYSGPVRYQGMESCLELDGVHIHLYGKLETKPFRKMGHITLTGIDLDECRRKANFVSNTIKVIS</sequence>